<comment type="caution">
    <text evidence="1">The sequence shown here is derived from an EMBL/GenBank/DDBJ whole genome shotgun (WGS) entry which is preliminary data.</text>
</comment>
<proteinExistence type="predicted"/>
<reference evidence="1 2" key="1">
    <citation type="submission" date="2018-08" db="EMBL/GenBank/DDBJ databases">
        <title>A genome reference for cultivated species of the human gut microbiota.</title>
        <authorList>
            <person name="Zou Y."/>
            <person name="Xue W."/>
            <person name="Luo G."/>
        </authorList>
    </citation>
    <scope>NUCLEOTIDE SEQUENCE [LARGE SCALE GENOMIC DNA]</scope>
    <source>
        <strain evidence="1 2">TF10-3AC</strain>
    </source>
</reference>
<sequence length="67" mass="7734">MSVRLRPFPRQAASSFCCRILSFLPFPLAFLCFLTAYPDGLQKCAWRRFLRKGESFFIGASRLPQSE</sequence>
<keyword evidence="2" id="KW-1185">Reference proteome</keyword>
<dbReference type="EMBL" id="QSQT01000022">
    <property type="protein sequence ID" value="RGK53865.1"/>
    <property type="molecule type" value="Genomic_DNA"/>
</dbReference>
<dbReference type="Proteomes" id="UP000260862">
    <property type="component" value="Unassembled WGS sequence"/>
</dbReference>
<evidence type="ECO:0000313" key="2">
    <source>
        <dbReference type="Proteomes" id="UP000260862"/>
    </source>
</evidence>
<organism evidence="1 2">
    <name type="scientific">Phocaeicola plebeius</name>
    <dbReference type="NCBI Taxonomy" id="310297"/>
    <lineage>
        <taxon>Bacteria</taxon>
        <taxon>Pseudomonadati</taxon>
        <taxon>Bacteroidota</taxon>
        <taxon>Bacteroidia</taxon>
        <taxon>Bacteroidales</taxon>
        <taxon>Bacteroidaceae</taxon>
        <taxon>Phocaeicola</taxon>
    </lineage>
</organism>
<protein>
    <submittedName>
        <fullName evidence="1">Uncharacterized protein</fullName>
    </submittedName>
</protein>
<name>A0A3E4MW14_9BACT</name>
<accession>A0A3E4MW14</accession>
<gene>
    <name evidence="1" type="ORF">DXD04_11675</name>
</gene>
<dbReference type="AlphaFoldDB" id="A0A3E4MW14"/>
<evidence type="ECO:0000313" key="1">
    <source>
        <dbReference type="EMBL" id="RGK53865.1"/>
    </source>
</evidence>